<evidence type="ECO:0000313" key="2">
    <source>
        <dbReference type="EMBL" id="GFD52105.1"/>
    </source>
</evidence>
<accession>A0A699WWX1</accession>
<gene>
    <name evidence="2" type="ORF">Tci_924074</name>
</gene>
<feature type="non-terminal residue" evidence="2">
    <location>
        <position position="1"/>
    </location>
</feature>
<proteinExistence type="predicted"/>
<comment type="caution">
    <text evidence="2">The sequence shown here is derived from an EMBL/GenBank/DDBJ whole genome shotgun (WGS) entry which is preliminary data.</text>
</comment>
<evidence type="ECO:0000256" key="1">
    <source>
        <dbReference type="SAM" id="MobiDB-lite"/>
    </source>
</evidence>
<dbReference type="EMBL" id="BKCJ011777972">
    <property type="protein sequence ID" value="GFD52105.1"/>
    <property type="molecule type" value="Genomic_DNA"/>
</dbReference>
<sequence>RGVPDGRKNGGRHAEGSNRPRPGLPTPRAAARRAGARPAPPSLRRARESGARPHPPQKWPRGHPFAGG</sequence>
<protein>
    <submittedName>
        <fullName evidence="2">Uncharacterized protein</fullName>
    </submittedName>
</protein>
<organism evidence="2">
    <name type="scientific">Tanacetum cinerariifolium</name>
    <name type="common">Dalmatian daisy</name>
    <name type="synonym">Chrysanthemum cinerariifolium</name>
    <dbReference type="NCBI Taxonomy" id="118510"/>
    <lineage>
        <taxon>Eukaryota</taxon>
        <taxon>Viridiplantae</taxon>
        <taxon>Streptophyta</taxon>
        <taxon>Embryophyta</taxon>
        <taxon>Tracheophyta</taxon>
        <taxon>Spermatophyta</taxon>
        <taxon>Magnoliopsida</taxon>
        <taxon>eudicotyledons</taxon>
        <taxon>Gunneridae</taxon>
        <taxon>Pentapetalae</taxon>
        <taxon>asterids</taxon>
        <taxon>campanulids</taxon>
        <taxon>Asterales</taxon>
        <taxon>Asteraceae</taxon>
        <taxon>Asteroideae</taxon>
        <taxon>Anthemideae</taxon>
        <taxon>Anthemidinae</taxon>
        <taxon>Tanacetum</taxon>
    </lineage>
</organism>
<reference evidence="2" key="1">
    <citation type="journal article" date="2019" name="Sci. Rep.">
        <title>Draft genome of Tanacetum cinerariifolium, the natural source of mosquito coil.</title>
        <authorList>
            <person name="Yamashiro T."/>
            <person name="Shiraishi A."/>
            <person name="Satake H."/>
            <person name="Nakayama K."/>
        </authorList>
    </citation>
    <scope>NUCLEOTIDE SEQUENCE</scope>
</reference>
<name>A0A699WWX1_TANCI</name>
<dbReference type="AlphaFoldDB" id="A0A699WWX1"/>
<feature type="compositionally biased region" description="Basic and acidic residues" evidence="1">
    <location>
        <begin position="1"/>
        <end position="18"/>
    </location>
</feature>
<feature type="region of interest" description="Disordered" evidence="1">
    <location>
        <begin position="1"/>
        <end position="68"/>
    </location>
</feature>